<proteinExistence type="predicted"/>
<feature type="region of interest" description="Disordered" evidence="1">
    <location>
        <begin position="1"/>
        <end position="43"/>
    </location>
</feature>
<accession>A0A0A9DNJ0</accession>
<name>A0A0A9DNJ0_ARUDO</name>
<evidence type="ECO:0000256" key="1">
    <source>
        <dbReference type="SAM" id="MobiDB-lite"/>
    </source>
</evidence>
<feature type="compositionally biased region" description="Low complexity" evidence="1">
    <location>
        <begin position="1"/>
        <end position="21"/>
    </location>
</feature>
<feature type="region of interest" description="Disordered" evidence="1">
    <location>
        <begin position="96"/>
        <end position="118"/>
    </location>
</feature>
<dbReference type="AlphaFoldDB" id="A0A0A9DNJ0"/>
<evidence type="ECO:0000313" key="2">
    <source>
        <dbReference type="EMBL" id="JAD89381.1"/>
    </source>
</evidence>
<sequence length="118" mass="12909">MTTWTRPSCPTSASACSASRPLSETTSESTRNDAMLAPTSGGNCSEMSALAPRYSKRKSMRVYQMTLWSTTICTMRDPEKSPYMARSSGMPMTSVLGSVEREKSVMVQSREAAPAPRR</sequence>
<protein>
    <submittedName>
        <fullName evidence="2">Uncharacterized protein</fullName>
    </submittedName>
</protein>
<reference evidence="2" key="2">
    <citation type="journal article" date="2015" name="Data Brief">
        <title>Shoot transcriptome of the giant reed, Arundo donax.</title>
        <authorList>
            <person name="Barrero R.A."/>
            <person name="Guerrero F.D."/>
            <person name="Moolhuijzen P."/>
            <person name="Goolsby J.A."/>
            <person name="Tidwell J."/>
            <person name="Bellgard S.E."/>
            <person name="Bellgard M.I."/>
        </authorList>
    </citation>
    <scope>NUCLEOTIDE SEQUENCE</scope>
    <source>
        <tissue evidence="2">Shoot tissue taken approximately 20 cm above the soil surface</tissue>
    </source>
</reference>
<reference evidence="2" key="1">
    <citation type="submission" date="2014-09" db="EMBL/GenBank/DDBJ databases">
        <authorList>
            <person name="Magalhaes I.L.F."/>
            <person name="Oliveira U."/>
            <person name="Santos F.R."/>
            <person name="Vidigal T.H.D.A."/>
            <person name="Brescovit A.D."/>
            <person name="Santos A.J."/>
        </authorList>
    </citation>
    <scope>NUCLEOTIDE SEQUENCE</scope>
    <source>
        <tissue evidence="2">Shoot tissue taken approximately 20 cm above the soil surface</tissue>
    </source>
</reference>
<organism evidence="2">
    <name type="scientific">Arundo donax</name>
    <name type="common">Giant reed</name>
    <name type="synonym">Donax arundinaceus</name>
    <dbReference type="NCBI Taxonomy" id="35708"/>
    <lineage>
        <taxon>Eukaryota</taxon>
        <taxon>Viridiplantae</taxon>
        <taxon>Streptophyta</taxon>
        <taxon>Embryophyta</taxon>
        <taxon>Tracheophyta</taxon>
        <taxon>Spermatophyta</taxon>
        <taxon>Magnoliopsida</taxon>
        <taxon>Liliopsida</taxon>
        <taxon>Poales</taxon>
        <taxon>Poaceae</taxon>
        <taxon>PACMAD clade</taxon>
        <taxon>Arundinoideae</taxon>
        <taxon>Arundineae</taxon>
        <taxon>Arundo</taxon>
    </lineage>
</organism>
<dbReference type="EMBL" id="GBRH01208514">
    <property type="protein sequence ID" value="JAD89381.1"/>
    <property type="molecule type" value="Transcribed_RNA"/>
</dbReference>